<dbReference type="PANTHER" id="PTHR36838">
    <property type="entry name" value="AUXIN EFFLUX CARRIER FAMILY PROTEIN"/>
    <property type="match status" value="1"/>
</dbReference>
<evidence type="ECO:0000313" key="9">
    <source>
        <dbReference type="EMBL" id="MEQ2553528.1"/>
    </source>
</evidence>
<keyword evidence="6 8" id="KW-1133">Transmembrane helix</keyword>
<feature type="transmembrane region" description="Helical" evidence="8">
    <location>
        <begin position="127"/>
        <end position="148"/>
    </location>
</feature>
<feature type="transmembrane region" description="Helical" evidence="8">
    <location>
        <begin position="6"/>
        <end position="29"/>
    </location>
</feature>
<comment type="similarity">
    <text evidence="2">Belongs to the auxin efflux carrier (TC 2.A.69) family.</text>
</comment>
<dbReference type="Pfam" id="PF03547">
    <property type="entry name" value="Mem_trans"/>
    <property type="match status" value="1"/>
</dbReference>
<dbReference type="Proteomes" id="UP001546774">
    <property type="component" value="Unassembled WGS sequence"/>
</dbReference>
<evidence type="ECO:0000256" key="7">
    <source>
        <dbReference type="ARBA" id="ARBA00023136"/>
    </source>
</evidence>
<organism evidence="9 10">
    <name type="scientific">Lachnospira intestinalis</name>
    <dbReference type="NCBI Taxonomy" id="3133158"/>
    <lineage>
        <taxon>Bacteria</taxon>
        <taxon>Bacillati</taxon>
        <taxon>Bacillota</taxon>
        <taxon>Clostridia</taxon>
        <taxon>Lachnospirales</taxon>
        <taxon>Lachnospiraceae</taxon>
        <taxon>Lachnospira</taxon>
    </lineage>
</organism>
<evidence type="ECO:0000256" key="3">
    <source>
        <dbReference type="ARBA" id="ARBA00022448"/>
    </source>
</evidence>
<keyword evidence="10" id="KW-1185">Reference proteome</keyword>
<evidence type="ECO:0000256" key="5">
    <source>
        <dbReference type="ARBA" id="ARBA00022692"/>
    </source>
</evidence>
<comment type="caution">
    <text evidence="9">The sequence shown here is derived from an EMBL/GenBank/DDBJ whole genome shotgun (WGS) entry which is preliminary data.</text>
</comment>
<evidence type="ECO:0000256" key="1">
    <source>
        <dbReference type="ARBA" id="ARBA00004651"/>
    </source>
</evidence>
<dbReference type="InterPro" id="IPR038770">
    <property type="entry name" value="Na+/solute_symporter_sf"/>
</dbReference>
<dbReference type="Gene3D" id="1.20.1530.20">
    <property type="match status" value="1"/>
</dbReference>
<feature type="transmembrane region" description="Helical" evidence="8">
    <location>
        <begin position="68"/>
        <end position="91"/>
    </location>
</feature>
<evidence type="ECO:0000256" key="8">
    <source>
        <dbReference type="SAM" id="Phobius"/>
    </source>
</evidence>
<keyword evidence="4" id="KW-1003">Cell membrane</keyword>
<accession>A0ABV1H1G5</accession>
<comment type="subcellular location">
    <subcellularLocation>
        <location evidence="1">Cell membrane</location>
        <topology evidence="1">Multi-pass membrane protein</topology>
    </subcellularLocation>
</comment>
<feature type="transmembrane region" description="Helical" evidence="8">
    <location>
        <begin position="181"/>
        <end position="202"/>
    </location>
</feature>
<keyword evidence="7 8" id="KW-0472">Membrane</keyword>
<evidence type="ECO:0000256" key="4">
    <source>
        <dbReference type="ARBA" id="ARBA00022475"/>
    </source>
</evidence>
<gene>
    <name evidence="9" type="ORF">WMO37_00660</name>
</gene>
<proteinExistence type="inferred from homology"/>
<dbReference type="InterPro" id="IPR004776">
    <property type="entry name" value="Mem_transp_PIN-like"/>
</dbReference>
<dbReference type="PANTHER" id="PTHR36838:SF4">
    <property type="entry name" value="AUXIN EFFLUX CARRIER FAMILY PROTEIN"/>
    <property type="match status" value="1"/>
</dbReference>
<sequence length="323" mass="35181">MDSFIYSINATVPIFLVMIVGWVIKQLGVIDEHFVSKANKYVFHVALPVLLFQQISSADMTSQFDIRFVLYCMLATTAFFVITWVVTELLMKDDTQKGSFVQCACRSSAAILGMAFIQNMYSSTGMAPLMIVSAVPLFNIYSVIILTLKAHPEVKTGSAVKKEPHSAVIKRAFINVLKNPIIIGIVLGLPFSLLHVQFPVIINKTLTSIAQTATPIALIVIGAGFEGRKAIKKIKPTVIATFIKLIGIAAVCLPIAVAMGYRNQELVAILIMVASPTTVSCYIMSENMDNDGVLASSIIVLTTLLSSITLTGWIYLLRSMGLI</sequence>
<protein>
    <submittedName>
        <fullName evidence="9">AEC family transporter</fullName>
    </submittedName>
</protein>
<feature type="transmembrane region" description="Helical" evidence="8">
    <location>
        <begin position="237"/>
        <end position="260"/>
    </location>
</feature>
<dbReference type="EMBL" id="JBBMFS010000001">
    <property type="protein sequence ID" value="MEQ2553528.1"/>
    <property type="molecule type" value="Genomic_DNA"/>
</dbReference>
<keyword evidence="5 8" id="KW-0812">Transmembrane</keyword>
<reference evidence="9" key="1">
    <citation type="submission" date="2024-03" db="EMBL/GenBank/DDBJ databases">
        <title>Human intestinal bacterial collection.</title>
        <authorList>
            <person name="Pauvert C."/>
            <person name="Hitch T.C.A."/>
            <person name="Clavel T."/>
        </authorList>
    </citation>
    <scope>NUCLEOTIDE SEQUENCE [LARGE SCALE GENOMIC DNA]</scope>
    <source>
        <strain evidence="9">CLA-AA-H89B</strain>
    </source>
</reference>
<feature type="transmembrane region" description="Helical" evidence="8">
    <location>
        <begin position="292"/>
        <end position="316"/>
    </location>
</feature>
<name>A0ABV1H1G5_9FIRM</name>
<feature type="transmembrane region" description="Helical" evidence="8">
    <location>
        <begin position="208"/>
        <end position="225"/>
    </location>
</feature>
<evidence type="ECO:0000256" key="2">
    <source>
        <dbReference type="ARBA" id="ARBA00010145"/>
    </source>
</evidence>
<feature type="transmembrane region" description="Helical" evidence="8">
    <location>
        <begin position="266"/>
        <end position="285"/>
    </location>
</feature>
<keyword evidence="3" id="KW-0813">Transport</keyword>
<evidence type="ECO:0000256" key="6">
    <source>
        <dbReference type="ARBA" id="ARBA00022989"/>
    </source>
</evidence>
<evidence type="ECO:0000313" key="10">
    <source>
        <dbReference type="Proteomes" id="UP001546774"/>
    </source>
</evidence>